<evidence type="ECO:0000256" key="1">
    <source>
        <dbReference type="SAM" id="Phobius"/>
    </source>
</evidence>
<dbReference type="OMA" id="KQIANNW"/>
<dbReference type="RefSeq" id="XP_001449466.1">
    <property type="nucleotide sequence ID" value="XM_001449429.1"/>
</dbReference>
<keyword evidence="3" id="KW-1185">Reference proteome</keyword>
<dbReference type="KEGG" id="ptm:GSPATT00002198001"/>
<keyword evidence="1" id="KW-0812">Transmembrane</keyword>
<dbReference type="AlphaFoldDB" id="A0DGA2"/>
<evidence type="ECO:0000313" key="3">
    <source>
        <dbReference type="Proteomes" id="UP000000600"/>
    </source>
</evidence>
<keyword evidence="1" id="KW-0472">Membrane</keyword>
<evidence type="ECO:0000313" key="2">
    <source>
        <dbReference type="EMBL" id="CAK82069.1"/>
    </source>
</evidence>
<accession>A0DGA2</accession>
<dbReference type="EMBL" id="CT868429">
    <property type="protein sequence ID" value="CAK82069.1"/>
    <property type="molecule type" value="Genomic_DNA"/>
</dbReference>
<feature type="transmembrane region" description="Helical" evidence="1">
    <location>
        <begin position="94"/>
        <end position="115"/>
    </location>
</feature>
<dbReference type="InParanoid" id="A0DGA2"/>
<dbReference type="GeneID" id="5035251"/>
<keyword evidence="1" id="KW-1133">Transmembrane helix</keyword>
<dbReference type="OrthoDB" id="10355354at2759"/>
<sequence>MLMYELSKNKSLETPSLQETIKIKIKKNHPDTQDSNAVITIKTKGNKYILSKLYPYYYLRYNSLLFEYINEHEIKSFLDEINKQIANNWPPKKLIILSYLLIPFSFGFSLLLPFYCFNNAEKFVQWKIDEYNIKWEDKGLQLKWYDDQLQIHLFNKKGKSEDDDYPDIDVFNA</sequence>
<protein>
    <submittedName>
        <fullName evidence="2">Uncharacterized protein</fullName>
    </submittedName>
</protein>
<proteinExistence type="predicted"/>
<name>A0DGA2_PARTE</name>
<dbReference type="Proteomes" id="UP000000600">
    <property type="component" value="Unassembled WGS sequence"/>
</dbReference>
<gene>
    <name evidence="2" type="ORF">GSPATT00002198001</name>
</gene>
<organism evidence="2 3">
    <name type="scientific">Paramecium tetraurelia</name>
    <dbReference type="NCBI Taxonomy" id="5888"/>
    <lineage>
        <taxon>Eukaryota</taxon>
        <taxon>Sar</taxon>
        <taxon>Alveolata</taxon>
        <taxon>Ciliophora</taxon>
        <taxon>Intramacronucleata</taxon>
        <taxon>Oligohymenophorea</taxon>
        <taxon>Peniculida</taxon>
        <taxon>Parameciidae</taxon>
        <taxon>Paramecium</taxon>
    </lineage>
</organism>
<dbReference type="HOGENOM" id="CLU_1597642_0_0_1"/>
<reference evidence="2 3" key="1">
    <citation type="journal article" date="2006" name="Nature">
        <title>Global trends of whole-genome duplications revealed by the ciliate Paramecium tetraurelia.</title>
        <authorList>
            <consortium name="Genoscope"/>
            <person name="Aury J.-M."/>
            <person name="Jaillon O."/>
            <person name="Duret L."/>
            <person name="Noel B."/>
            <person name="Jubin C."/>
            <person name="Porcel B.M."/>
            <person name="Segurens B."/>
            <person name="Daubin V."/>
            <person name="Anthouard V."/>
            <person name="Aiach N."/>
            <person name="Arnaiz O."/>
            <person name="Billaut A."/>
            <person name="Beisson J."/>
            <person name="Blanc I."/>
            <person name="Bouhouche K."/>
            <person name="Camara F."/>
            <person name="Duharcourt S."/>
            <person name="Guigo R."/>
            <person name="Gogendeau D."/>
            <person name="Katinka M."/>
            <person name="Keller A.-M."/>
            <person name="Kissmehl R."/>
            <person name="Klotz C."/>
            <person name="Koll F."/>
            <person name="Le Moue A."/>
            <person name="Lepere C."/>
            <person name="Malinsky S."/>
            <person name="Nowacki M."/>
            <person name="Nowak J.K."/>
            <person name="Plattner H."/>
            <person name="Poulain J."/>
            <person name="Ruiz F."/>
            <person name="Serrano V."/>
            <person name="Zagulski M."/>
            <person name="Dessen P."/>
            <person name="Betermier M."/>
            <person name="Weissenbach J."/>
            <person name="Scarpelli C."/>
            <person name="Schachter V."/>
            <person name="Sperling L."/>
            <person name="Meyer E."/>
            <person name="Cohen J."/>
            <person name="Wincker P."/>
        </authorList>
    </citation>
    <scope>NUCLEOTIDE SEQUENCE [LARGE SCALE GENOMIC DNA]</scope>
    <source>
        <strain evidence="2 3">Stock d4-2</strain>
    </source>
</reference>